<dbReference type="Proteomes" id="UP000594261">
    <property type="component" value="Chromosome 10"/>
</dbReference>
<dbReference type="GO" id="GO:0005634">
    <property type="term" value="C:nucleus"/>
    <property type="evidence" value="ECO:0007669"/>
    <property type="project" value="TreeGrafter"/>
</dbReference>
<dbReference type="PROSITE" id="PS00466">
    <property type="entry name" value="ZF_TFIIS_1"/>
    <property type="match status" value="1"/>
</dbReference>
<organism evidence="8 9">
    <name type="scientific">Quercus lobata</name>
    <name type="common">Valley oak</name>
    <dbReference type="NCBI Taxonomy" id="97700"/>
    <lineage>
        <taxon>Eukaryota</taxon>
        <taxon>Viridiplantae</taxon>
        <taxon>Streptophyta</taxon>
        <taxon>Embryophyta</taxon>
        <taxon>Tracheophyta</taxon>
        <taxon>Spermatophyta</taxon>
        <taxon>Magnoliopsida</taxon>
        <taxon>eudicotyledons</taxon>
        <taxon>Gunneridae</taxon>
        <taxon>Pentapetalae</taxon>
        <taxon>rosids</taxon>
        <taxon>fabids</taxon>
        <taxon>Fagales</taxon>
        <taxon>Fagaceae</taxon>
        <taxon>Quercus</taxon>
    </lineage>
</organism>
<dbReference type="EnsemblPlants" id="QL10p023527:mrna">
    <property type="protein sequence ID" value="QL10p023527:mrna"/>
    <property type="gene ID" value="QL10p023527"/>
</dbReference>
<dbReference type="GO" id="GO:0003676">
    <property type="term" value="F:nucleic acid binding"/>
    <property type="evidence" value="ECO:0007669"/>
    <property type="project" value="InterPro"/>
</dbReference>
<evidence type="ECO:0000256" key="3">
    <source>
        <dbReference type="ARBA" id="ARBA00022833"/>
    </source>
</evidence>
<proteinExistence type="predicted"/>
<dbReference type="Gramene" id="QL10p023527:mrna">
    <property type="protein sequence ID" value="QL10p023527:mrna"/>
    <property type="gene ID" value="QL10p023527"/>
</dbReference>
<dbReference type="GO" id="GO:0008270">
    <property type="term" value="F:zinc ion binding"/>
    <property type="evidence" value="ECO:0007669"/>
    <property type="project" value="UniProtKB-KW"/>
</dbReference>
<keyword evidence="4" id="KW-0539">Nucleus</keyword>
<reference evidence="8 9" key="1">
    <citation type="journal article" date="2016" name="G3 (Bethesda)">
        <title>First Draft Assembly and Annotation of the Genome of a California Endemic Oak Quercus lobata Nee (Fagaceae).</title>
        <authorList>
            <person name="Sork V.L."/>
            <person name="Fitz-Gibbon S.T."/>
            <person name="Puiu D."/>
            <person name="Crepeau M."/>
            <person name="Gugger P.F."/>
            <person name="Sherman R."/>
            <person name="Stevens K."/>
            <person name="Langley C.H."/>
            <person name="Pellegrini M."/>
            <person name="Salzberg S.L."/>
        </authorList>
    </citation>
    <scope>NUCLEOTIDE SEQUENCE [LARGE SCALE GENOMIC DNA]</scope>
    <source>
        <strain evidence="8 9">cv. SW786</strain>
    </source>
</reference>
<protein>
    <submittedName>
        <fullName evidence="8">Uncharacterized protein</fullName>
    </submittedName>
</protein>
<evidence type="ECO:0000256" key="5">
    <source>
        <dbReference type="PROSITE-ProRule" id="PRU00472"/>
    </source>
</evidence>
<dbReference type="Gramene" id="QL10p023700:mrna">
    <property type="protein sequence ID" value="QL10p023700:mrna"/>
    <property type="gene ID" value="QL10p023700"/>
</dbReference>
<evidence type="ECO:0000256" key="2">
    <source>
        <dbReference type="ARBA" id="ARBA00022771"/>
    </source>
</evidence>
<dbReference type="GO" id="GO:0006351">
    <property type="term" value="P:DNA-templated transcription"/>
    <property type="evidence" value="ECO:0007669"/>
    <property type="project" value="InterPro"/>
</dbReference>
<dbReference type="EnsemblPlants" id="QL10p023700:mrna">
    <property type="protein sequence ID" value="QL10p023700:mrna"/>
    <property type="gene ID" value="QL10p023700"/>
</dbReference>
<keyword evidence="1" id="KW-0479">Metal-binding</keyword>
<dbReference type="PANTHER" id="PTHR11477">
    <property type="entry name" value="TRANSCRIPTION FACTOR S-II ZINC FINGER DOMAIN-CONTAINING PROTEIN"/>
    <property type="match status" value="1"/>
</dbReference>
<feature type="domain" description="TFIIS central" evidence="7">
    <location>
        <begin position="81"/>
        <end position="201"/>
    </location>
</feature>
<evidence type="ECO:0000256" key="1">
    <source>
        <dbReference type="ARBA" id="ARBA00022723"/>
    </source>
</evidence>
<dbReference type="Pfam" id="PF07500">
    <property type="entry name" value="TFIIS_M"/>
    <property type="match status" value="2"/>
</dbReference>
<evidence type="ECO:0000256" key="4">
    <source>
        <dbReference type="ARBA" id="ARBA00023242"/>
    </source>
</evidence>
<dbReference type="Pfam" id="PF01096">
    <property type="entry name" value="Zn_ribbon_TFIIS"/>
    <property type="match status" value="2"/>
</dbReference>
<dbReference type="Gene3D" id="2.20.25.10">
    <property type="match status" value="2"/>
</dbReference>
<dbReference type="PROSITE" id="PS51133">
    <property type="entry name" value="ZF_TFIIS_2"/>
    <property type="match status" value="2"/>
</dbReference>
<dbReference type="PROSITE" id="PS51321">
    <property type="entry name" value="TFIIS_CENTRAL"/>
    <property type="match status" value="2"/>
</dbReference>
<dbReference type="SMART" id="SM00510">
    <property type="entry name" value="TFS2M"/>
    <property type="match status" value="2"/>
</dbReference>
<name>A0A7N2MSP8_QUELO</name>
<dbReference type="InterPro" id="IPR003618">
    <property type="entry name" value="TFIIS_cen_dom"/>
</dbReference>
<feature type="domain" description="TFIIS-type" evidence="6">
    <location>
        <begin position="206"/>
        <end position="246"/>
    </location>
</feature>
<dbReference type="Gene3D" id="1.10.472.30">
    <property type="entry name" value="Transcription elongation factor S-II, central domain"/>
    <property type="match status" value="2"/>
</dbReference>
<dbReference type="SUPFAM" id="SSF57783">
    <property type="entry name" value="Zinc beta-ribbon"/>
    <property type="match status" value="2"/>
</dbReference>
<evidence type="ECO:0000259" key="7">
    <source>
        <dbReference type="PROSITE" id="PS51321"/>
    </source>
</evidence>
<evidence type="ECO:0000259" key="6">
    <source>
        <dbReference type="PROSITE" id="PS51133"/>
    </source>
</evidence>
<keyword evidence="2 5" id="KW-0863">Zinc-finger</keyword>
<dbReference type="PANTHER" id="PTHR11477:SF0">
    <property type="entry name" value="IP08861P-RELATED"/>
    <property type="match status" value="1"/>
</dbReference>
<dbReference type="AlphaFoldDB" id="A0A7N2MSP8"/>
<accession>A0A7N2MSP8</accession>
<dbReference type="InParanoid" id="A0A7N2MSP8"/>
<feature type="domain" description="TFIIS central" evidence="7">
    <location>
        <begin position="342"/>
        <end position="462"/>
    </location>
</feature>
<dbReference type="InterPro" id="IPR001222">
    <property type="entry name" value="Znf_TFIIS"/>
</dbReference>
<dbReference type="CDD" id="cd13749">
    <property type="entry name" value="Zn-ribbon_TFIIS"/>
    <property type="match status" value="2"/>
</dbReference>
<dbReference type="SMART" id="SM00440">
    <property type="entry name" value="ZnF_C2C2"/>
    <property type="match status" value="2"/>
</dbReference>
<dbReference type="SUPFAM" id="SSF46942">
    <property type="entry name" value="Elongation factor TFIIS domain 2"/>
    <property type="match status" value="2"/>
</dbReference>
<dbReference type="EMBL" id="LRBV02000010">
    <property type="status" value="NOT_ANNOTATED_CDS"/>
    <property type="molecule type" value="Genomic_DNA"/>
</dbReference>
<keyword evidence="3" id="KW-0862">Zinc</keyword>
<reference evidence="8" key="2">
    <citation type="submission" date="2021-01" db="UniProtKB">
        <authorList>
            <consortium name="EnsemblPlants"/>
        </authorList>
    </citation>
    <scope>IDENTIFICATION</scope>
</reference>
<dbReference type="InterPro" id="IPR036575">
    <property type="entry name" value="TFIIS_cen_dom_sf"/>
</dbReference>
<sequence length="508" mass="58737">MKETQVFRFRLPKPKTDVGMAFLGHQDSKAPIINDCKVGVFGKDSGVPNGKRMIIKFRIPNPNALKNNLQDSKPINKNSGYRERVRKLLTEAFSRVSSETDERISPSIDPVQMASTVESVLFERIGWSNPIKKANYQSIMFNLKDPKNPDLRRKVLLGEIEPESLVTMSAEEMASHKRQSENIQIQLKRLKRCVHDADEEEKATTDMFQCSRCRERKCTYYQMQTRSADEPMTTYVVFLEEIKRETLVTIINNLTTRFLVTMIETQVFKFRLPKPKTDVGLAFLDHQDSKVSIIKENKSGGFGKDSGVPNRKRLIIKFRIPNPKALKNNHQDSKPINKNSGYRERVRKLLTEAFSKVSYETDERISPSIDPVQMAATVESVMFERIGWSNPIKKANYQSILFNLNDPKNPDLRRKVLLGEIKPESLVTMSAEEMASHKRQSENIQIQLKRLKRCVHDADEEEKATTDMFQCSRCRERKCTYYQMQTRSADEPMTTYVTCVKCNKRWKV</sequence>
<keyword evidence="9" id="KW-1185">Reference proteome</keyword>
<evidence type="ECO:0000313" key="9">
    <source>
        <dbReference type="Proteomes" id="UP000594261"/>
    </source>
</evidence>
<feature type="domain" description="TFIIS-type" evidence="6">
    <location>
        <begin position="467"/>
        <end position="507"/>
    </location>
</feature>
<evidence type="ECO:0000313" key="8">
    <source>
        <dbReference type="EnsemblPlants" id="QL10p023527:mrna"/>
    </source>
</evidence>